<dbReference type="OrthoDB" id="5242705at2759"/>
<feature type="transmembrane region" description="Helical" evidence="1">
    <location>
        <begin position="130"/>
        <end position="151"/>
    </location>
</feature>
<keyword evidence="1" id="KW-1133">Transmembrane helix</keyword>
<name>A0A2G5HLK3_CERBT</name>
<dbReference type="Proteomes" id="UP000230605">
    <property type="component" value="Chromosome 4"/>
</dbReference>
<dbReference type="AlphaFoldDB" id="A0A2G5HLK3"/>
<comment type="caution">
    <text evidence="2">The sequence shown here is derived from an EMBL/GenBank/DDBJ whole genome shotgun (WGS) entry which is preliminary data.</text>
</comment>
<gene>
    <name evidence="2" type="ORF">CB0940_05012</name>
</gene>
<reference evidence="2 3" key="1">
    <citation type="submission" date="2015-10" db="EMBL/GenBank/DDBJ databases">
        <title>The cercosporin biosynthetic gene cluster was horizontally transferred to several fungal lineages and shown to be expanded in Cercospora beticola based on microsynteny with recipient genomes.</title>
        <authorList>
            <person name="De Jonge R."/>
            <person name="Ebert M.K."/>
            <person name="Suttle J.C."/>
            <person name="Jurick Ii W.M."/>
            <person name="Secor G.A."/>
            <person name="Thomma B.P."/>
            <person name="Van De Peer Y."/>
            <person name="Bolton M.D."/>
        </authorList>
    </citation>
    <scope>NUCLEOTIDE SEQUENCE [LARGE SCALE GENOMIC DNA]</scope>
    <source>
        <strain evidence="2 3">09-40</strain>
    </source>
</reference>
<dbReference type="EMBL" id="LKMD01000105">
    <property type="protein sequence ID" value="PIA93395.1"/>
    <property type="molecule type" value="Genomic_DNA"/>
</dbReference>
<organism evidence="2 3">
    <name type="scientific">Cercospora beticola</name>
    <name type="common">Sugarbeet leaf spot fungus</name>
    <dbReference type="NCBI Taxonomy" id="122368"/>
    <lineage>
        <taxon>Eukaryota</taxon>
        <taxon>Fungi</taxon>
        <taxon>Dikarya</taxon>
        <taxon>Ascomycota</taxon>
        <taxon>Pezizomycotina</taxon>
        <taxon>Dothideomycetes</taxon>
        <taxon>Dothideomycetidae</taxon>
        <taxon>Mycosphaerellales</taxon>
        <taxon>Mycosphaerellaceae</taxon>
        <taxon>Cercospora</taxon>
    </lineage>
</organism>
<dbReference type="InterPro" id="IPR021514">
    <property type="entry name" value="DUF3176"/>
</dbReference>
<keyword evidence="1" id="KW-0472">Membrane</keyword>
<dbReference type="PANTHER" id="PTHR35394:SF5">
    <property type="entry name" value="DUF3176 DOMAIN-CONTAINING PROTEIN"/>
    <property type="match status" value="1"/>
</dbReference>
<feature type="transmembrane region" description="Helical" evidence="1">
    <location>
        <begin position="28"/>
        <end position="50"/>
    </location>
</feature>
<dbReference type="Pfam" id="PF11374">
    <property type="entry name" value="DUF3176"/>
    <property type="match status" value="1"/>
</dbReference>
<accession>A0A2G5HLK3</accession>
<keyword evidence="1" id="KW-0812">Transmembrane</keyword>
<proteinExistence type="predicted"/>
<feature type="transmembrane region" description="Helical" evidence="1">
    <location>
        <begin position="62"/>
        <end position="82"/>
    </location>
</feature>
<evidence type="ECO:0000313" key="3">
    <source>
        <dbReference type="Proteomes" id="UP000230605"/>
    </source>
</evidence>
<protein>
    <submittedName>
        <fullName evidence="2">Uncharacterized protein</fullName>
    </submittedName>
</protein>
<sequence length="631" mass="69050">MSTKSSVYSLRDKSSQCTRQERPGCSSWIWEVLSFSVSFLCMGAIVILLANLNNKPLPNMGFLTLNGIVSTLAGISKAALILPISEAISQLKWQWFWNLDRPRPISDFQIYDSASRGPWGSLCLLARPRLAHLSSLGAILTVVALAIEPFFQLVPSYPVRMVPTASGLATVPVASSFTEIERDPVNFNTVTAGQGLKGATYDGLFGSSRNKKIDPSCPTGNCTWSPYTSLAVCSACTNLTDMLREIPRGTDGFDNTDGWELPNGARRYGVSGSYMVQDNAASTESNNGGQDFGNWTIAYSHMQNFTLFTAQSWYWAPLTAGDRVANGPVPGSIALPTVGNISSPPHASECILHFCLRTYNASVTDGTFSESLISQWPDPLQPLPESITDQWGFRLLREMIHRSATDSRTMWWQHAPDNITEAEITLTSPQVEGQVYHISWLTMFGLRNWLTDNWQVSTADQDFTSDVTQVMYNAYTGPSRATVPPEDTSAAVAAIAKMPGPAALWSDVADSMTRHIRSQASDQQSAHGVAYAAQTFVSVQWEWIILPVSLLILTLAFVALTVAQSVEKEIPLWKSNSMPSLVYGVDESTAQSISGHGRTGEDMEQHAKAFEMAMRATSGSLKLRARPRDTA</sequence>
<evidence type="ECO:0000313" key="2">
    <source>
        <dbReference type="EMBL" id="PIA93395.1"/>
    </source>
</evidence>
<dbReference type="PANTHER" id="PTHR35394">
    <property type="entry name" value="DUF3176 DOMAIN-CONTAINING PROTEIN"/>
    <property type="match status" value="1"/>
</dbReference>
<evidence type="ECO:0000256" key="1">
    <source>
        <dbReference type="SAM" id="Phobius"/>
    </source>
</evidence>